<accession>A0A344UQT7</accession>
<proteinExistence type="predicted"/>
<gene>
    <name evidence="1" type="ORF">JS278_00442</name>
</gene>
<evidence type="ECO:0000313" key="1">
    <source>
        <dbReference type="EMBL" id="AXE37635.1"/>
    </source>
</evidence>
<evidence type="ECO:0000313" key="2">
    <source>
        <dbReference type="Proteomes" id="UP000251995"/>
    </source>
</evidence>
<sequence>MNTVDLLIGPRGRRLCLEWVRRLSAEQARGHDALGEALVITGNAMDPQGTSWIFAVKESADDPEPELPSPSSAGEIADLISGIRLRSPTEREILQLLSGTTGSAVYWQPLWGEDRLAAADPIRRALEPAAKAIAGSPAAAWWDCPNDRVTQWTTAEILPDEPLPALGTDNSGALLSAGRQESIEEEQRFRTEYDGEDVSGVWTSTPAYRLTSSTRYLPDAGPAGMWFKEDAFGADRTLTAPLLAPTGPRVLEIDGPDDWAGLCAAFPLDVTASRRYVWGEATGRTGGWLMPDWVAVADSGIDAVHLTVAGYLTTAGRALPVTATHSTVLAGWDPDATFWLVDVAAGDPVVWEMDRESEDLTYHRVTME</sequence>
<dbReference type="EMBL" id="CP025198">
    <property type="protein sequence ID" value="AXE37635.1"/>
    <property type="molecule type" value="Genomic_DNA"/>
</dbReference>
<dbReference type="KEGG" id="acij:JS278_00442"/>
<dbReference type="AlphaFoldDB" id="A0A344UQT7"/>
<dbReference type="OrthoDB" id="4700192at2"/>
<name>A0A344UQT7_9ACTN</name>
<protein>
    <submittedName>
        <fullName evidence="1">Uncharacterized protein</fullName>
    </submittedName>
</protein>
<dbReference type="Proteomes" id="UP000251995">
    <property type="component" value="Chromosome"/>
</dbReference>
<keyword evidence="2" id="KW-1185">Reference proteome</keyword>
<reference evidence="1 2" key="1">
    <citation type="submission" date="2017-12" db="EMBL/GenBank/DDBJ databases">
        <title>The whole genome sequence of the Acidipropionibacterium virtanenii sp. nov. type strain JS278.</title>
        <authorList>
            <person name="Laine P."/>
            <person name="Deptula P."/>
            <person name="Varmanen P."/>
            <person name="Auvinen P."/>
        </authorList>
    </citation>
    <scope>NUCLEOTIDE SEQUENCE [LARGE SCALE GENOMIC DNA]</scope>
    <source>
        <strain evidence="1 2">JS278</strain>
    </source>
</reference>
<organism evidence="1 2">
    <name type="scientific">Acidipropionibacterium virtanenii</name>
    <dbReference type="NCBI Taxonomy" id="2057246"/>
    <lineage>
        <taxon>Bacteria</taxon>
        <taxon>Bacillati</taxon>
        <taxon>Actinomycetota</taxon>
        <taxon>Actinomycetes</taxon>
        <taxon>Propionibacteriales</taxon>
        <taxon>Propionibacteriaceae</taxon>
        <taxon>Acidipropionibacterium</taxon>
    </lineage>
</organism>
<dbReference type="RefSeq" id="WP_147243127.1">
    <property type="nucleotide sequence ID" value="NZ_CP025198.1"/>
</dbReference>